<dbReference type="Pfam" id="PF00403">
    <property type="entry name" value="HMA"/>
    <property type="match status" value="1"/>
</dbReference>
<dbReference type="EMBL" id="CP107028">
    <property type="protein sequence ID" value="UYG98171.1"/>
    <property type="molecule type" value="Genomic_DNA"/>
</dbReference>
<sequence length="134" mass="15120">MRKWLPFLAIIIIVSAISYSYLSSKETSINTEQTREIRLENGKSLALIPEEANLPVSKDEQKIVLSDLGMDCMSCHYAVQSTLKQTDGVKDSFVNLKQNRATVVYDPKTVSLEEIRKRITEIGFRVGNVKEVAQ</sequence>
<organism evidence="4 5">
    <name type="scientific">Cytobacillus firmus</name>
    <name type="common">Bacillus firmus</name>
    <dbReference type="NCBI Taxonomy" id="1399"/>
    <lineage>
        <taxon>Bacteria</taxon>
        <taxon>Bacillati</taxon>
        <taxon>Bacillota</taxon>
        <taxon>Bacilli</taxon>
        <taxon>Bacillales</taxon>
        <taxon>Bacillaceae</taxon>
        <taxon>Cytobacillus</taxon>
    </lineage>
</organism>
<proteinExistence type="predicted"/>
<geneLocation type="plasmid" evidence="4 5">
    <name>p1</name>
</geneLocation>
<dbReference type="AlphaFoldDB" id="A0AA46P6D8"/>
<keyword evidence="4" id="KW-0614">Plasmid</keyword>
<dbReference type="Gene3D" id="3.30.70.100">
    <property type="match status" value="1"/>
</dbReference>
<dbReference type="PANTHER" id="PTHR46594">
    <property type="entry name" value="P-TYPE CATION-TRANSPORTING ATPASE"/>
    <property type="match status" value="1"/>
</dbReference>
<dbReference type="CDD" id="cd00371">
    <property type="entry name" value="HMA"/>
    <property type="match status" value="1"/>
</dbReference>
<dbReference type="FunFam" id="3.30.70.100:FF:000001">
    <property type="entry name" value="ATPase copper transporting beta"/>
    <property type="match status" value="1"/>
</dbReference>
<gene>
    <name evidence="4" type="ORF">OD459_27210</name>
</gene>
<reference evidence="4" key="1">
    <citation type="submission" date="2022-10" db="EMBL/GenBank/DDBJ databases">
        <title>Mechanism of multi-heavy metal repair in Cytobacillus Firmus M7.</title>
        <authorList>
            <person name="Li X."/>
            <person name="Yu C."/>
        </authorList>
    </citation>
    <scope>NUCLEOTIDE SEQUENCE</scope>
    <source>
        <strain evidence="4">M7</strain>
        <plasmid evidence="4">p1</plasmid>
    </source>
</reference>
<evidence type="ECO:0000313" key="5">
    <source>
        <dbReference type="Proteomes" id="UP001163104"/>
    </source>
</evidence>
<evidence type="ECO:0000259" key="3">
    <source>
        <dbReference type="PROSITE" id="PS50846"/>
    </source>
</evidence>
<protein>
    <recommendedName>
        <fullName evidence="1">Copper chaperone CopZ</fullName>
    </recommendedName>
</protein>
<evidence type="ECO:0000313" key="4">
    <source>
        <dbReference type="EMBL" id="UYG98171.1"/>
    </source>
</evidence>
<dbReference type="SUPFAM" id="SSF55008">
    <property type="entry name" value="HMA, heavy metal-associated domain"/>
    <property type="match status" value="1"/>
</dbReference>
<accession>A0AA46P6D8</accession>
<feature type="domain" description="HMA" evidence="3">
    <location>
        <begin position="61"/>
        <end position="127"/>
    </location>
</feature>
<keyword evidence="2" id="KW-0479">Metal-binding</keyword>
<name>A0AA46P6D8_CYTFI</name>
<dbReference type="Proteomes" id="UP001163104">
    <property type="component" value="Plasmid p1"/>
</dbReference>
<dbReference type="GO" id="GO:0046872">
    <property type="term" value="F:metal ion binding"/>
    <property type="evidence" value="ECO:0007669"/>
    <property type="project" value="UniProtKB-KW"/>
</dbReference>
<dbReference type="InterPro" id="IPR006121">
    <property type="entry name" value="HMA_dom"/>
</dbReference>
<evidence type="ECO:0000256" key="1">
    <source>
        <dbReference type="ARBA" id="ARBA00015313"/>
    </source>
</evidence>
<dbReference type="PANTHER" id="PTHR46594:SF4">
    <property type="entry name" value="P-TYPE CATION-TRANSPORTING ATPASE"/>
    <property type="match status" value="1"/>
</dbReference>
<dbReference type="RefSeq" id="WP_263600243.1">
    <property type="nucleotide sequence ID" value="NZ_CP107028.1"/>
</dbReference>
<evidence type="ECO:0000256" key="2">
    <source>
        <dbReference type="ARBA" id="ARBA00022723"/>
    </source>
</evidence>
<dbReference type="PROSITE" id="PS50846">
    <property type="entry name" value="HMA_2"/>
    <property type="match status" value="1"/>
</dbReference>
<dbReference type="InterPro" id="IPR036163">
    <property type="entry name" value="HMA_dom_sf"/>
</dbReference>